<dbReference type="SUPFAM" id="SSF64356">
    <property type="entry name" value="SNARE-like"/>
    <property type="match status" value="1"/>
</dbReference>
<dbReference type="GO" id="GO:0006890">
    <property type="term" value="P:retrograde vesicle-mediated transport, Golgi to endoplasmic reticulum"/>
    <property type="evidence" value="ECO:0007669"/>
    <property type="project" value="UniProtKB-UniRule"/>
</dbReference>
<dbReference type="PANTHER" id="PTHR11043">
    <property type="entry name" value="ZETA-COAT PROTEIN"/>
    <property type="match status" value="1"/>
</dbReference>
<keyword evidence="8 12" id="KW-0333">Golgi apparatus</keyword>
<evidence type="ECO:0000256" key="8">
    <source>
        <dbReference type="ARBA" id="ARBA00023034"/>
    </source>
</evidence>
<comment type="function">
    <text evidence="11">The coatomer is a cytosolic protein complex that binds to dilysine motifs and reversibly associates with Golgi non-clathrin-coated vesicles, which further mediate biosynthetic protein transport from the ER, via the Golgi up to the trans Golgi network. Coatomer complex is required for budding from Golgi membranes, and is essential for the retrograde Golgi-to-ER transport of dilysine-tagged proteins. The zeta subunit may be involved in regulating the coat assembly and, hence, the rate of biosynthetic protein transport due to its association-dissociation properties with the coatomer complex.</text>
</comment>
<dbReference type="GO" id="GO:0000139">
    <property type="term" value="C:Golgi membrane"/>
    <property type="evidence" value="ECO:0007669"/>
    <property type="project" value="UniProtKB-SubCell"/>
</dbReference>
<dbReference type="PANTHER" id="PTHR11043:SF0">
    <property type="entry name" value="COATOMER SUBUNIT ZETA"/>
    <property type="match status" value="1"/>
</dbReference>
<evidence type="ECO:0000256" key="2">
    <source>
        <dbReference type="ARBA" id="ARBA00006972"/>
    </source>
</evidence>
<evidence type="ECO:0000256" key="12">
    <source>
        <dbReference type="RuleBase" id="RU366053"/>
    </source>
</evidence>
<evidence type="ECO:0000313" key="15">
    <source>
        <dbReference type="Proteomes" id="UP000000707"/>
    </source>
</evidence>
<dbReference type="HOGENOM" id="CLU_086803_0_0_1"/>
<keyword evidence="10 12" id="KW-0968">Cytoplasmic vesicle</keyword>
<keyword evidence="9 12" id="KW-0472">Membrane</keyword>
<gene>
    <name evidence="14" type="ORF">CANTEDRAFT_116677</name>
</gene>
<dbReference type="GO" id="GO:0006886">
    <property type="term" value="P:intracellular protein transport"/>
    <property type="evidence" value="ECO:0007669"/>
    <property type="project" value="TreeGrafter"/>
</dbReference>
<feature type="domain" description="AP complex mu/sigma subunit" evidence="13">
    <location>
        <begin position="9"/>
        <end position="148"/>
    </location>
</feature>
<evidence type="ECO:0000259" key="13">
    <source>
        <dbReference type="Pfam" id="PF01217"/>
    </source>
</evidence>
<dbReference type="Proteomes" id="UP000000707">
    <property type="component" value="Unassembled WGS sequence"/>
</dbReference>
<dbReference type="EMBL" id="GL996528">
    <property type="protein sequence ID" value="EGV61214.1"/>
    <property type="molecule type" value="Genomic_DNA"/>
</dbReference>
<dbReference type="FunFam" id="3.30.450.60:FF:000013">
    <property type="entry name" value="Coatomer subunit zeta"/>
    <property type="match status" value="1"/>
</dbReference>
<name>G3BEV2_CANTC</name>
<evidence type="ECO:0000256" key="4">
    <source>
        <dbReference type="ARBA" id="ARBA00022448"/>
    </source>
</evidence>
<evidence type="ECO:0000256" key="3">
    <source>
        <dbReference type="ARBA" id="ARBA00011775"/>
    </source>
</evidence>
<evidence type="ECO:0000256" key="11">
    <source>
        <dbReference type="ARBA" id="ARBA00045555"/>
    </source>
</evidence>
<comment type="subcellular location">
    <subcellularLocation>
        <location evidence="12">Cytoplasm</location>
    </subcellularLocation>
    <subcellularLocation>
        <location evidence="1 12">Golgi apparatus membrane</location>
        <topology evidence="1 12">Peripheral membrane protein</topology>
        <orientation evidence="1 12">Cytoplasmic side</orientation>
    </subcellularLocation>
    <subcellularLocation>
        <location evidence="12">Cytoplasmic vesicle</location>
        <location evidence="12">COPI-coated vesicle membrane</location>
        <topology evidence="12">Peripheral membrane protein</topology>
        <orientation evidence="12">Cytoplasmic side</orientation>
    </subcellularLocation>
</comment>
<keyword evidence="6 12" id="KW-0931">ER-Golgi transport</keyword>
<proteinExistence type="inferred from homology"/>
<keyword evidence="4 12" id="KW-0813">Transport</keyword>
<organism evidence="15">
    <name type="scientific">Candida tenuis (strain ATCC 10573 / BCRC 21748 / CBS 615 / JCM 9827 / NBRC 10315 / NRRL Y-1498 / VKM Y-70)</name>
    <name type="common">Yeast</name>
    <name type="synonym">Yamadazyma tenuis</name>
    <dbReference type="NCBI Taxonomy" id="590646"/>
    <lineage>
        <taxon>Eukaryota</taxon>
        <taxon>Fungi</taxon>
        <taxon>Dikarya</taxon>
        <taxon>Ascomycota</taxon>
        <taxon>Saccharomycotina</taxon>
        <taxon>Pichiomycetes</taxon>
        <taxon>Debaryomycetaceae</taxon>
        <taxon>Yamadazyma</taxon>
    </lineage>
</organism>
<dbReference type="InterPro" id="IPR039652">
    <property type="entry name" value="Coatomer_zeta"/>
</dbReference>
<keyword evidence="15" id="KW-1185">Reference proteome</keyword>
<dbReference type="InterPro" id="IPR011012">
    <property type="entry name" value="Longin-like_dom_sf"/>
</dbReference>
<dbReference type="AlphaFoldDB" id="G3BEV2"/>
<accession>G3BEV2</accession>
<evidence type="ECO:0000256" key="5">
    <source>
        <dbReference type="ARBA" id="ARBA00022490"/>
    </source>
</evidence>
<dbReference type="eggNOG" id="KOG3343">
    <property type="taxonomic scope" value="Eukaryota"/>
</dbReference>
<dbReference type="Pfam" id="PF01217">
    <property type="entry name" value="Clat_adaptor_s"/>
    <property type="match status" value="1"/>
</dbReference>
<dbReference type="GeneID" id="18248399"/>
<keyword evidence="7 12" id="KW-0653">Protein transport</keyword>
<evidence type="ECO:0000256" key="10">
    <source>
        <dbReference type="ARBA" id="ARBA00023329"/>
    </source>
</evidence>
<evidence type="ECO:0000256" key="9">
    <source>
        <dbReference type="ARBA" id="ARBA00023136"/>
    </source>
</evidence>
<dbReference type="GO" id="GO:0006891">
    <property type="term" value="P:intra-Golgi vesicle-mediated transport"/>
    <property type="evidence" value="ECO:0007669"/>
    <property type="project" value="TreeGrafter"/>
</dbReference>
<protein>
    <recommendedName>
        <fullName evidence="12">Coatomer subunit zeta</fullName>
    </recommendedName>
</protein>
<keyword evidence="5 12" id="KW-0963">Cytoplasm</keyword>
<dbReference type="STRING" id="590646.G3BEV2"/>
<dbReference type="KEGG" id="cten:18248399"/>
<dbReference type="GO" id="GO:0030126">
    <property type="term" value="C:COPI vesicle coat"/>
    <property type="evidence" value="ECO:0007669"/>
    <property type="project" value="UniProtKB-UniRule"/>
</dbReference>
<dbReference type="InterPro" id="IPR022775">
    <property type="entry name" value="AP_mu_sigma_su"/>
</dbReference>
<dbReference type="EMBL" id="GL996528">
    <property type="protein sequence ID" value="EGV61213.1"/>
    <property type="molecule type" value="Genomic_DNA"/>
</dbReference>
<evidence type="ECO:0000313" key="14">
    <source>
        <dbReference type="EMBL" id="EGV61214.1"/>
    </source>
</evidence>
<dbReference type="Gene3D" id="3.30.450.60">
    <property type="match status" value="1"/>
</dbReference>
<reference evidence="14 15" key="1">
    <citation type="journal article" date="2011" name="Proc. Natl. Acad. Sci. U.S.A.">
        <title>Comparative genomics of xylose-fermenting fungi for enhanced biofuel production.</title>
        <authorList>
            <person name="Wohlbach D.J."/>
            <person name="Kuo A."/>
            <person name="Sato T.K."/>
            <person name="Potts K.M."/>
            <person name="Salamov A.A."/>
            <person name="LaButti K.M."/>
            <person name="Sun H."/>
            <person name="Clum A."/>
            <person name="Pangilinan J.L."/>
            <person name="Lindquist E.A."/>
            <person name="Lucas S."/>
            <person name="Lapidus A."/>
            <person name="Jin M."/>
            <person name="Gunawan C."/>
            <person name="Balan V."/>
            <person name="Dale B.E."/>
            <person name="Jeffries T.W."/>
            <person name="Zinkel R."/>
            <person name="Barry K.W."/>
            <person name="Grigoriev I.V."/>
            <person name="Gasch A.P."/>
        </authorList>
    </citation>
    <scope>NUCLEOTIDE SEQUENCE [LARGE SCALE GENOMIC DNA]</scope>
    <source>
        <strain evidence="14">ATCC 10573</strain>
        <strain evidence="15">ATCC 10573 / BCRC 21748 / CBS 615 / JCM 9827 / NBRC 10315 / NRRL Y-1498 / VKM Y-70</strain>
    </source>
</reference>
<sequence>MTNISLYTITSCLILDKDGKRLYGKYYQTQTLHPELTTLAQQVEFEKKIFDKINRVNQDILLFNSNLVVYKQVNDVLLIIVANLDENESLIYQLLSNLNDSLNILLDNTLDKVTILEKYDMVSLCVDEAIDDGVILEIDSSVLVSRVTNPPSGASLGQDLNLNKIDISEKGFLNALSFASKKIGERLQQGL</sequence>
<comment type="similarity">
    <text evidence="2 12">Belongs to the adaptor complexes small subunit family.</text>
</comment>
<dbReference type="OrthoDB" id="10249988at2759"/>
<evidence type="ECO:0000256" key="1">
    <source>
        <dbReference type="ARBA" id="ARBA00004255"/>
    </source>
</evidence>
<evidence type="ECO:0000256" key="7">
    <source>
        <dbReference type="ARBA" id="ARBA00022927"/>
    </source>
</evidence>
<evidence type="ECO:0000256" key="6">
    <source>
        <dbReference type="ARBA" id="ARBA00022892"/>
    </source>
</evidence>
<comment type="subunit">
    <text evidence="3 12">Oligomeric complex that consists of at least the alpha, beta, beta', gamma, delta, epsilon and zeta subunits.</text>
</comment>